<evidence type="ECO:0000256" key="1">
    <source>
        <dbReference type="SAM" id="Phobius"/>
    </source>
</evidence>
<evidence type="ECO:0000313" key="3">
    <source>
        <dbReference type="Proteomes" id="UP000008461"/>
    </source>
</evidence>
<organism evidence="2 3">
    <name type="scientific">Haliscomenobacter hydrossis (strain ATCC 27775 / DSM 1100 / LMG 10767 / O)</name>
    <dbReference type="NCBI Taxonomy" id="760192"/>
    <lineage>
        <taxon>Bacteria</taxon>
        <taxon>Pseudomonadati</taxon>
        <taxon>Bacteroidota</taxon>
        <taxon>Saprospiria</taxon>
        <taxon>Saprospirales</taxon>
        <taxon>Haliscomenobacteraceae</taxon>
        <taxon>Haliscomenobacter</taxon>
    </lineage>
</organism>
<proteinExistence type="predicted"/>
<feature type="transmembrane region" description="Helical" evidence="1">
    <location>
        <begin position="17"/>
        <end position="39"/>
    </location>
</feature>
<name>F4KZ81_HALH1</name>
<dbReference type="KEGG" id="hhy:Halhy_5912"/>
<keyword evidence="3" id="KW-1185">Reference proteome</keyword>
<evidence type="ECO:0000313" key="2">
    <source>
        <dbReference type="EMBL" id="AEE53735.1"/>
    </source>
</evidence>
<reference evidence="2 3" key="1">
    <citation type="journal article" date="2011" name="Stand. Genomic Sci.">
        <title>Complete genome sequence of Haliscomenobacter hydrossis type strain (O).</title>
        <authorList>
            <consortium name="US DOE Joint Genome Institute (JGI-PGF)"/>
            <person name="Daligault H."/>
            <person name="Lapidus A."/>
            <person name="Zeytun A."/>
            <person name="Nolan M."/>
            <person name="Lucas S."/>
            <person name="Del Rio T.G."/>
            <person name="Tice H."/>
            <person name="Cheng J.F."/>
            <person name="Tapia R."/>
            <person name="Han C."/>
            <person name="Goodwin L."/>
            <person name="Pitluck S."/>
            <person name="Liolios K."/>
            <person name="Pagani I."/>
            <person name="Ivanova N."/>
            <person name="Huntemann M."/>
            <person name="Mavromatis K."/>
            <person name="Mikhailova N."/>
            <person name="Pati A."/>
            <person name="Chen A."/>
            <person name="Palaniappan K."/>
            <person name="Land M."/>
            <person name="Hauser L."/>
            <person name="Brambilla E.M."/>
            <person name="Rohde M."/>
            <person name="Verbarg S."/>
            <person name="Goker M."/>
            <person name="Bristow J."/>
            <person name="Eisen J.A."/>
            <person name="Markowitz V."/>
            <person name="Hugenholtz P."/>
            <person name="Kyrpides N.C."/>
            <person name="Klenk H.P."/>
            <person name="Woyke T."/>
        </authorList>
    </citation>
    <scope>NUCLEOTIDE SEQUENCE [LARGE SCALE GENOMIC DNA]</scope>
    <source>
        <strain evidence="3">ATCC 27775 / DSM 1100 / LMG 10767 / O</strain>
    </source>
</reference>
<dbReference type="STRING" id="760192.Halhy_5912"/>
<sequence>MGLIISDLKRELVESGAIIGVILFIALFLALTASLAVYAKALRP</sequence>
<protein>
    <submittedName>
        <fullName evidence="2">Uncharacterized protein</fullName>
    </submittedName>
</protein>
<accession>F4KZ81</accession>
<reference key="2">
    <citation type="submission" date="2011-04" db="EMBL/GenBank/DDBJ databases">
        <title>Complete sequence of chromosome of Haliscomenobacter hydrossis DSM 1100.</title>
        <authorList>
            <consortium name="US DOE Joint Genome Institute (JGI-PGF)"/>
            <person name="Lucas S."/>
            <person name="Han J."/>
            <person name="Lapidus A."/>
            <person name="Bruce D."/>
            <person name="Goodwin L."/>
            <person name="Pitluck S."/>
            <person name="Peters L."/>
            <person name="Kyrpides N."/>
            <person name="Mavromatis K."/>
            <person name="Ivanova N."/>
            <person name="Ovchinnikova G."/>
            <person name="Pagani I."/>
            <person name="Daligault H."/>
            <person name="Detter J.C."/>
            <person name="Han C."/>
            <person name="Land M."/>
            <person name="Hauser L."/>
            <person name="Markowitz V."/>
            <person name="Cheng J.-F."/>
            <person name="Hugenholtz P."/>
            <person name="Woyke T."/>
            <person name="Wu D."/>
            <person name="Verbarg S."/>
            <person name="Frueling A."/>
            <person name="Brambilla E."/>
            <person name="Klenk H.-P."/>
            <person name="Eisen J.A."/>
        </authorList>
    </citation>
    <scope>NUCLEOTIDE SEQUENCE</scope>
    <source>
        <strain>DSM 1100</strain>
    </source>
</reference>
<keyword evidence="1" id="KW-1133">Transmembrane helix</keyword>
<dbReference type="RefSeq" id="WP_013768263.1">
    <property type="nucleotide sequence ID" value="NC_015510.1"/>
</dbReference>
<dbReference type="EMBL" id="CP002691">
    <property type="protein sequence ID" value="AEE53735.1"/>
    <property type="molecule type" value="Genomic_DNA"/>
</dbReference>
<dbReference type="HOGENOM" id="CLU_3216973_0_0_10"/>
<gene>
    <name evidence="2" type="ordered locus">Halhy_5912</name>
</gene>
<dbReference type="Proteomes" id="UP000008461">
    <property type="component" value="Chromosome"/>
</dbReference>
<dbReference type="AlphaFoldDB" id="F4KZ81"/>
<keyword evidence="1" id="KW-0812">Transmembrane</keyword>
<keyword evidence="1" id="KW-0472">Membrane</keyword>